<dbReference type="InterPro" id="IPR000210">
    <property type="entry name" value="BTB/POZ_dom"/>
</dbReference>
<reference evidence="2" key="1">
    <citation type="submission" date="2015-04" db="EMBL/GenBank/DDBJ databases">
        <title>The genome sequence of the plant pathogenic Rhizarian Plasmodiophora brassicae reveals insights in its biotrophic life cycle and the origin of chitin synthesis.</title>
        <authorList>
            <person name="Schwelm A."/>
            <person name="Fogelqvist J."/>
            <person name="Knaust A."/>
            <person name="Julke S."/>
            <person name="Lilja T."/>
            <person name="Dhandapani V."/>
            <person name="Bonilla-Rosso G."/>
            <person name="Karlsson M."/>
            <person name="Shevchenko A."/>
            <person name="Choi S.R."/>
            <person name="Kim H.G."/>
            <person name="Park J.Y."/>
            <person name="Lim Y.P."/>
            <person name="Ludwig-Muller J."/>
            <person name="Dixelius C."/>
        </authorList>
    </citation>
    <scope>NUCLEOTIDE SEQUENCE</scope>
    <source>
        <tissue evidence="2">Potato root galls</tissue>
    </source>
</reference>
<evidence type="ECO:0000259" key="1">
    <source>
        <dbReference type="PROSITE" id="PS50097"/>
    </source>
</evidence>
<dbReference type="Pfam" id="PF02214">
    <property type="entry name" value="BTB_2"/>
    <property type="match status" value="1"/>
</dbReference>
<feature type="domain" description="BTB" evidence="1">
    <location>
        <begin position="80"/>
        <end position="145"/>
    </location>
</feature>
<dbReference type="AlphaFoldDB" id="A0A0H5RF54"/>
<dbReference type="PROSITE" id="PS50097">
    <property type="entry name" value="BTB"/>
    <property type="match status" value="1"/>
</dbReference>
<dbReference type="EMBL" id="HACM01011899">
    <property type="protein sequence ID" value="CRZ12341.1"/>
    <property type="molecule type" value="Transcribed_RNA"/>
</dbReference>
<dbReference type="GO" id="GO:0051260">
    <property type="term" value="P:protein homooligomerization"/>
    <property type="evidence" value="ECO:0007669"/>
    <property type="project" value="InterPro"/>
</dbReference>
<proteinExistence type="predicted"/>
<dbReference type="Gene3D" id="3.30.710.10">
    <property type="entry name" value="Potassium Channel Kv1.1, Chain A"/>
    <property type="match status" value="1"/>
</dbReference>
<evidence type="ECO:0000313" key="2">
    <source>
        <dbReference type="EMBL" id="CRZ12341.1"/>
    </source>
</evidence>
<dbReference type="SUPFAM" id="SSF54695">
    <property type="entry name" value="POZ domain"/>
    <property type="match status" value="1"/>
</dbReference>
<feature type="non-terminal residue" evidence="2">
    <location>
        <position position="1"/>
    </location>
</feature>
<dbReference type="PANTHER" id="PTHR14499:SF136">
    <property type="entry name" value="GH08630P"/>
    <property type="match status" value="1"/>
</dbReference>
<dbReference type="InterPro" id="IPR011333">
    <property type="entry name" value="SKP1/BTB/POZ_sf"/>
</dbReference>
<dbReference type="SMART" id="SM00225">
    <property type="entry name" value="BTB"/>
    <property type="match status" value="1"/>
</dbReference>
<feature type="non-terminal residue" evidence="2">
    <location>
        <position position="220"/>
    </location>
</feature>
<dbReference type="InterPro" id="IPR003131">
    <property type="entry name" value="T1-type_BTB"/>
</dbReference>
<organism evidence="2">
    <name type="scientific">Spongospora subterranea</name>
    <dbReference type="NCBI Taxonomy" id="70186"/>
    <lineage>
        <taxon>Eukaryota</taxon>
        <taxon>Sar</taxon>
        <taxon>Rhizaria</taxon>
        <taxon>Endomyxa</taxon>
        <taxon>Phytomyxea</taxon>
        <taxon>Plasmodiophorida</taxon>
        <taxon>Plasmodiophoridae</taxon>
        <taxon>Spongospora</taxon>
    </lineage>
</organism>
<name>A0A0H5RF54_9EUKA</name>
<dbReference type="CDD" id="cd18316">
    <property type="entry name" value="BTB_POZ_KCTD-like"/>
    <property type="match status" value="1"/>
</dbReference>
<dbReference type="PANTHER" id="PTHR14499">
    <property type="entry name" value="POTASSIUM CHANNEL TETRAMERIZATION DOMAIN-CONTAINING"/>
    <property type="match status" value="1"/>
</dbReference>
<sequence length="220" mass="25494">NPSSGPFVVLDRRARQISRLASQKQHLGTGPISCRILCIFATRIDNPLSLSPPASMSMSLEDFRNQPRWRSESIAVDRNQVVQLDVGGQRFSACLGTLTDIPDTYFAHQLSGRFLEEDVLFVDRDPRLFRVVLQYLRTRTLFVPEGPKYMYLYRSLLEDAKYFNITPMISSLNKLMRKHEKRISKPVEFSKTYSEEPEISHRIAAGFHRQQTIQFDDFDF</sequence>
<accession>A0A0H5RF54</accession>
<protein>
    <recommendedName>
        <fullName evidence="1">BTB domain-containing protein</fullName>
    </recommendedName>
</protein>